<evidence type="ECO:0000313" key="1">
    <source>
        <dbReference type="EMBL" id="MBA4612229.1"/>
    </source>
</evidence>
<dbReference type="InterPro" id="IPR021445">
    <property type="entry name" value="DUF3095"/>
</dbReference>
<keyword evidence="2" id="KW-1185">Reference proteome</keyword>
<name>A0A838XLP5_9HYPH</name>
<dbReference type="AlphaFoldDB" id="A0A838XLP5"/>
<reference evidence="1 2" key="1">
    <citation type="submission" date="2020-07" db="EMBL/GenBank/DDBJ databases">
        <authorList>
            <person name="Li M."/>
        </authorList>
    </citation>
    <scope>NUCLEOTIDE SEQUENCE [LARGE SCALE GENOMIC DNA]</scope>
    <source>
        <strain evidence="1 2">DSM 23284</strain>
    </source>
</reference>
<dbReference type="RefSeq" id="WP_181760424.1">
    <property type="nucleotide sequence ID" value="NZ_BMCR01000003.1"/>
</dbReference>
<dbReference type="Pfam" id="PF11294">
    <property type="entry name" value="DUF3095"/>
    <property type="match status" value="1"/>
</dbReference>
<protein>
    <submittedName>
        <fullName evidence="1">DUF3095 family protein</fullName>
    </submittedName>
</protein>
<gene>
    <name evidence="1" type="ORF">H1W37_11235</name>
</gene>
<dbReference type="EMBL" id="JACEON010000009">
    <property type="protein sequence ID" value="MBA4612229.1"/>
    <property type="molecule type" value="Genomic_DNA"/>
</dbReference>
<evidence type="ECO:0000313" key="2">
    <source>
        <dbReference type="Proteomes" id="UP000559404"/>
    </source>
</evidence>
<dbReference type="Proteomes" id="UP000559404">
    <property type="component" value="Unassembled WGS sequence"/>
</dbReference>
<accession>A0A838XLP5</accession>
<organism evidence="1 2">
    <name type="scientific">Stappia taiwanensis</name>
    <dbReference type="NCBI Taxonomy" id="992267"/>
    <lineage>
        <taxon>Bacteria</taxon>
        <taxon>Pseudomonadati</taxon>
        <taxon>Pseudomonadota</taxon>
        <taxon>Alphaproteobacteria</taxon>
        <taxon>Hyphomicrobiales</taxon>
        <taxon>Stappiaceae</taxon>
        <taxon>Stappia</taxon>
    </lineage>
</organism>
<comment type="caution">
    <text evidence="1">The sequence shown here is derived from an EMBL/GenBank/DDBJ whole genome shotgun (WGS) entry which is preliminary data.</text>
</comment>
<reference evidence="1 2" key="2">
    <citation type="submission" date="2020-08" db="EMBL/GenBank/DDBJ databases">
        <title>Stappia taiwanensis sp. nov., isolated from a coastal thermal spring.</title>
        <authorList>
            <person name="Kampfer P."/>
        </authorList>
    </citation>
    <scope>NUCLEOTIDE SEQUENCE [LARGE SCALE GENOMIC DNA]</scope>
    <source>
        <strain evidence="1 2">DSM 23284</strain>
    </source>
</reference>
<sequence length="393" mass="42623">MSLVQPRNDRFYEELPAFTDFAKVSEEHAFVELPGDWVLLATDIVQSSDAVAEGHYKTVNMIAAATLAAILNTAKGADLPFVFGGDGAMAAVPARLAAPASAALAGLRNMAREVAGLELRVGAFPVADLRASGAGLKVRKFELSEGNHLAMFAGGGLDLAEAMLKDPERSAAYIVPDTGGEAPPPLDGLSCRWEPVFSERGFMVTVMLRPARGQAEGLRAILADLDARLGIALTEADPEAAPVHRSNLRFRFPPGGLWREMRMVGWRRGRGRVLARALFESVVFLLAQLTGRRIGPLVPDRYMGELRRNIDFRKFDDTLRLVLDLSGDQTAALQAYLDAEQEAGRLHYGMHVADSALITCLVFSLDKSRHIHFIDGANGGFTQAARAFKQNRA</sequence>
<proteinExistence type="predicted"/>